<dbReference type="RefSeq" id="WP_212772613.1">
    <property type="nucleotide sequence ID" value="NZ_AP024601.1"/>
</dbReference>
<comment type="similarity">
    <text evidence="7">Belongs to the FtsL family.</text>
</comment>
<dbReference type="Pfam" id="PF04999">
    <property type="entry name" value="FtsL"/>
    <property type="match status" value="1"/>
</dbReference>
<keyword evidence="4 7" id="KW-1133">Transmembrane helix</keyword>
<evidence type="ECO:0000256" key="10">
    <source>
        <dbReference type="SAM" id="MobiDB-lite"/>
    </source>
</evidence>
<evidence type="ECO:0000313" key="11">
    <source>
        <dbReference type="EMBL" id="BCU82257.1"/>
    </source>
</evidence>
<keyword evidence="3 7" id="KW-0812">Transmembrane</keyword>
<dbReference type="EMBL" id="AP024601">
    <property type="protein sequence ID" value="BCU82257.1"/>
    <property type="molecule type" value="Genomic_DNA"/>
</dbReference>
<organism evidence="11 12">
    <name type="scientific">Polycladomyces abyssicola</name>
    <dbReference type="NCBI Taxonomy" id="1125966"/>
    <lineage>
        <taxon>Bacteria</taxon>
        <taxon>Bacillati</taxon>
        <taxon>Bacillota</taxon>
        <taxon>Bacilli</taxon>
        <taxon>Bacillales</taxon>
        <taxon>Thermoactinomycetaceae</taxon>
        <taxon>Polycladomyces</taxon>
    </lineage>
</organism>
<evidence type="ECO:0000256" key="4">
    <source>
        <dbReference type="ARBA" id="ARBA00022989"/>
    </source>
</evidence>
<dbReference type="GO" id="GO:0032153">
    <property type="term" value="C:cell division site"/>
    <property type="evidence" value="ECO:0007669"/>
    <property type="project" value="UniProtKB-UniRule"/>
</dbReference>
<dbReference type="GO" id="GO:0043093">
    <property type="term" value="P:FtsZ-dependent cytokinesis"/>
    <property type="evidence" value="ECO:0007669"/>
    <property type="project" value="UniProtKB-UniRule"/>
</dbReference>
<feature type="coiled-coil region" evidence="9">
    <location>
        <begin position="63"/>
        <end position="100"/>
    </location>
</feature>
<dbReference type="NCBIfam" id="TIGR02209">
    <property type="entry name" value="ftsL_broad"/>
    <property type="match status" value="1"/>
</dbReference>
<evidence type="ECO:0000256" key="5">
    <source>
        <dbReference type="ARBA" id="ARBA00023136"/>
    </source>
</evidence>
<feature type="compositionally biased region" description="Polar residues" evidence="10">
    <location>
        <begin position="122"/>
        <end position="137"/>
    </location>
</feature>
<keyword evidence="9" id="KW-0175">Coiled coil</keyword>
<reference evidence="11" key="2">
    <citation type="journal article" date="2021" name="Microbiol. Resour. Announc.">
        <title>Complete Genome Sequence of Polycladomyces abyssicola JIR-001T, Isolated from Hemipelagic Sediment in Deep Seawater.</title>
        <authorList>
            <person name="Tsubouchi T."/>
            <person name="Kaneko Y."/>
        </authorList>
    </citation>
    <scope>NUCLEOTIDE SEQUENCE</scope>
    <source>
        <strain evidence="11">JIR-001</strain>
    </source>
</reference>
<accession>A0A8D5UF93</accession>
<gene>
    <name evidence="7" type="primary">ftsL</name>
    <name evidence="11" type="ORF">JIR001_20400</name>
</gene>
<feature type="transmembrane region" description="Helical" evidence="7">
    <location>
        <begin position="40"/>
        <end position="61"/>
    </location>
</feature>
<keyword evidence="2 7" id="KW-0132">Cell division</keyword>
<dbReference type="InterPro" id="IPR011922">
    <property type="entry name" value="Cell_div_FtsL"/>
</dbReference>
<evidence type="ECO:0000256" key="3">
    <source>
        <dbReference type="ARBA" id="ARBA00022692"/>
    </source>
</evidence>
<feature type="region of interest" description="Disordered" evidence="10">
    <location>
        <begin position="105"/>
        <end position="137"/>
    </location>
</feature>
<evidence type="ECO:0000313" key="12">
    <source>
        <dbReference type="Proteomes" id="UP000677436"/>
    </source>
</evidence>
<keyword evidence="5 7" id="KW-0472">Membrane</keyword>
<dbReference type="HAMAP" id="MF_00910">
    <property type="entry name" value="FtsL"/>
    <property type="match status" value="1"/>
</dbReference>
<dbReference type="Proteomes" id="UP000677436">
    <property type="component" value="Chromosome"/>
</dbReference>
<keyword evidence="6 7" id="KW-0131">Cell cycle</keyword>
<reference evidence="11" key="1">
    <citation type="journal article" date="2013" name="Int. J. Syst. Evol. Microbiol.">
        <title>Polycladomyces abyssicola gen. nov., sp. nov., a thermophilic filamentous bacterium isolated from hemipelagic sediment.</title>
        <authorList>
            <person name="Tsubouchi T."/>
            <person name="Shimane Y."/>
            <person name="Mori K."/>
            <person name="Usui K."/>
            <person name="Hiraki T."/>
            <person name="Tame A."/>
            <person name="Uematsu K."/>
            <person name="Maruyama T."/>
            <person name="Hatada Y."/>
        </authorList>
    </citation>
    <scope>NUCLEOTIDE SEQUENCE</scope>
    <source>
        <strain evidence="11">JIR-001</strain>
    </source>
</reference>
<dbReference type="GO" id="GO:0005886">
    <property type="term" value="C:plasma membrane"/>
    <property type="evidence" value="ECO:0007669"/>
    <property type="project" value="UniProtKB-SubCell"/>
</dbReference>
<keyword evidence="12" id="KW-1185">Reference proteome</keyword>
<evidence type="ECO:0000256" key="7">
    <source>
        <dbReference type="HAMAP-Rule" id="MF_00910"/>
    </source>
</evidence>
<name>A0A8D5UF93_9BACL</name>
<sequence length="137" mass="15593">MKKYRGNVAMAVVEERRQGTRQSKRPRTERAHGLTTGEKLLYLLSVVVCVALASVILSKYAELTALNLSAQQMDRQIRELQETNQQLEIQQKKLSSDERIREYAEQKGMKRVKSYKTLPVPSHSSAAQQQKPANHEG</sequence>
<evidence type="ECO:0000256" key="9">
    <source>
        <dbReference type="SAM" id="Coils"/>
    </source>
</evidence>
<evidence type="ECO:0000256" key="6">
    <source>
        <dbReference type="ARBA" id="ARBA00023306"/>
    </source>
</evidence>
<comment type="subcellular location">
    <subcellularLocation>
        <location evidence="7">Cell membrane</location>
        <topology evidence="7">Single-pass type II membrane protein</topology>
    </subcellularLocation>
    <text evidence="7">Localizes to the division septum where it forms a ring structure.</text>
</comment>
<evidence type="ECO:0000256" key="2">
    <source>
        <dbReference type="ARBA" id="ARBA00022618"/>
    </source>
</evidence>
<evidence type="ECO:0000256" key="1">
    <source>
        <dbReference type="ARBA" id="ARBA00022475"/>
    </source>
</evidence>
<proteinExistence type="inferred from homology"/>
<dbReference type="KEGG" id="pabs:JIR001_20400"/>
<evidence type="ECO:0000256" key="8">
    <source>
        <dbReference type="NCBIfam" id="TIGR02209"/>
    </source>
</evidence>
<dbReference type="AlphaFoldDB" id="A0A8D5UF93"/>
<comment type="function">
    <text evidence="7">Essential cell division protein.</text>
</comment>
<protein>
    <recommendedName>
        <fullName evidence="7 8">Cell division protein FtsL</fullName>
    </recommendedName>
</protein>
<keyword evidence="1 7" id="KW-1003">Cell membrane</keyword>